<accession>D3V4Y6</accession>
<gene>
    <name evidence="1" type="ordered locus">XBJ1_3597</name>
</gene>
<protein>
    <submittedName>
        <fullName evidence="1">Uncharacterized protein</fullName>
    </submittedName>
</protein>
<organism evidence="1 2">
    <name type="scientific">Xenorhabdus bovienii (strain SS-2004)</name>
    <name type="common">Xenorhabdus nematophila subsp. bovienii</name>
    <dbReference type="NCBI Taxonomy" id="406818"/>
    <lineage>
        <taxon>Bacteria</taxon>
        <taxon>Pseudomonadati</taxon>
        <taxon>Pseudomonadota</taxon>
        <taxon>Gammaproteobacteria</taxon>
        <taxon>Enterobacterales</taxon>
        <taxon>Morganellaceae</taxon>
        <taxon>Xenorhabdus</taxon>
    </lineage>
</organism>
<name>D3V4Y6_XENBS</name>
<dbReference type="KEGG" id="xbo:XBJ1_3597"/>
<evidence type="ECO:0000313" key="1">
    <source>
        <dbReference type="EMBL" id="CBJ82715.1"/>
    </source>
</evidence>
<dbReference type="HOGENOM" id="CLU_2884887_0_0_6"/>
<sequence length="78" mass="8925">MVAYCNESYPYLEIKLGKEGLSTALTNAVEKAKNDGFDQRGPVQFYIDMYILFGTEFQTDPQYAWVKELLDNHTHLGS</sequence>
<dbReference type="AlphaFoldDB" id="D3V4Y6"/>
<proteinExistence type="predicted"/>
<dbReference type="STRING" id="406818.XBJ1_3597"/>
<dbReference type="Proteomes" id="UP000002045">
    <property type="component" value="Chromosome"/>
</dbReference>
<dbReference type="eggNOG" id="ENOG5032ADG">
    <property type="taxonomic scope" value="Bacteria"/>
</dbReference>
<reference evidence="1" key="1">
    <citation type="journal article" date="2011" name="PLoS ONE">
        <title>The entomopathogenic bacterial endosymbionts xenorhabdus and photorhabdus: convergent lifestyles from divergent genomes.</title>
        <authorList>
            <person name="Chaston J.M."/>
            <person name="Suen G."/>
            <person name="Tucker S.L."/>
            <person name="Andersen A.W."/>
            <person name="Bhasin A."/>
            <person name="Bode E."/>
            <person name="Bode H.B."/>
            <person name="Brachmann A.O."/>
            <person name="Cowles C.E."/>
            <person name="Cowles K.N."/>
            <person name="Darby C."/>
            <person name="de Leon L."/>
            <person name="Drace K."/>
            <person name="Du Z."/>
            <person name="Givaudan A."/>
            <person name="Herbert Tran E.E."/>
            <person name="Jewell K.A."/>
            <person name="Knack J.J."/>
            <person name="Krasomil-Osterfeld K.C."/>
            <person name="Kukor R."/>
            <person name="Lanois A."/>
            <person name="Latreille P."/>
            <person name="Leimgruber N.K."/>
            <person name="Lipke C.M."/>
            <person name="Liu R."/>
            <person name="Lu X."/>
            <person name="Martens E.C."/>
            <person name="Marri P.R."/>
            <person name="Medigue C."/>
            <person name="Menard M.L."/>
            <person name="Miller N.M."/>
            <person name="Morales-Soto N."/>
            <person name="Norton S."/>
            <person name="Ogier J.C."/>
            <person name="Orchard S.S."/>
            <person name="Park D."/>
            <person name="Park Y."/>
            <person name="Qurollo B.A."/>
            <person name="Sugar D.R."/>
            <person name="Richards G.R."/>
            <person name="Rouy Z."/>
            <person name="Slominski B."/>
            <person name="Slominski K."/>
            <person name="Snyder H."/>
            <person name="Tjaden B.C."/>
            <person name="van der Hoeven R."/>
            <person name="Welch R.D."/>
            <person name="Wheeler C."/>
            <person name="Xiang B."/>
            <person name="Barbazuk B."/>
            <person name="Gaudriault S."/>
            <person name="Goodner B."/>
            <person name="Slater S.C."/>
            <person name="Forst S."/>
            <person name="Goldman B.S."/>
            <person name="Goodrich-Blair H."/>
        </authorList>
    </citation>
    <scope>NUCLEOTIDE SEQUENCE [LARGE SCALE GENOMIC DNA]</scope>
    <source>
        <strain evidence="1">SS-2004</strain>
    </source>
</reference>
<evidence type="ECO:0000313" key="2">
    <source>
        <dbReference type="Proteomes" id="UP000002045"/>
    </source>
</evidence>
<dbReference type="EMBL" id="FN667741">
    <property type="protein sequence ID" value="CBJ82715.1"/>
    <property type="molecule type" value="Genomic_DNA"/>
</dbReference>